<dbReference type="CDD" id="cd00761">
    <property type="entry name" value="Glyco_tranf_GTA_type"/>
    <property type="match status" value="1"/>
</dbReference>
<dbReference type="Proteomes" id="UP001596050">
    <property type="component" value="Unassembled WGS sequence"/>
</dbReference>
<proteinExistence type="predicted"/>
<dbReference type="Gene3D" id="3.90.550.10">
    <property type="entry name" value="Spore Coat Polysaccharide Biosynthesis Protein SpsA, Chain A"/>
    <property type="match status" value="1"/>
</dbReference>
<sequence>MDNNAAPMVDVTVVMACYNRSDLILRALESIRIQRIWPQQVIVVDDASKDDSVIKVRDWAAKTGFPVVVEALERNGGAAPARNRGIELAETTYIAFVDSDDEQMGDALGKLAAALDSNPSAVLSFGEGTKITPTERIPDAMFCSKVDMVNECELLDQGSPRYRLRDAKSTMLKASLIPTSGSFFRRADALAVGGMPAQFRTGEDWLFWLKLSERGDFIYVPENLACVHRHADNLTHPGSAAQTSQHKLAGFLALLDGSAGIQINARQRARLKDFADARAKLLRYQASRLGLGPYLHSLRNLPPSRRKSFLSHLIEDPKSMLRAVSCSVRPAPPPQTR</sequence>
<accession>A0ABW0L2Y5</accession>
<dbReference type="PANTHER" id="PTHR43685:SF2">
    <property type="entry name" value="GLYCOSYLTRANSFERASE 2-LIKE DOMAIN-CONTAINING PROTEIN"/>
    <property type="match status" value="1"/>
</dbReference>
<keyword evidence="3" id="KW-1185">Reference proteome</keyword>
<dbReference type="RefSeq" id="WP_379782741.1">
    <property type="nucleotide sequence ID" value="NZ_JBHSMU010000009.1"/>
</dbReference>
<evidence type="ECO:0000313" key="3">
    <source>
        <dbReference type="Proteomes" id="UP001596050"/>
    </source>
</evidence>
<reference evidence="3" key="1">
    <citation type="journal article" date="2019" name="Int. J. Syst. Evol. Microbiol.">
        <title>The Global Catalogue of Microorganisms (GCM) 10K type strain sequencing project: providing services to taxonomists for standard genome sequencing and annotation.</title>
        <authorList>
            <consortium name="The Broad Institute Genomics Platform"/>
            <consortium name="The Broad Institute Genome Sequencing Center for Infectious Disease"/>
            <person name="Wu L."/>
            <person name="Ma J."/>
        </authorList>
    </citation>
    <scope>NUCLEOTIDE SEQUENCE [LARGE SCALE GENOMIC DNA]</scope>
    <source>
        <strain evidence="3">KACC 12649</strain>
    </source>
</reference>
<comment type="caution">
    <text evidence="2">The sequence shown here is derived from an EMBL/GenBank/DDBJ whole genome shotgun (WGS) entry which is preliminary data.</text>
</comment>
<evidence type="ECO:0000313" key="2">
    <source>
        <dbReference type="EMBL" id="MFC5460158.1"/>
    </source>
</evidence>
<dbReference type="InterPro" id="IPR050834">
    <property type="entry name" value="Glycosyltransf_2"/>
</dbReference>
<organism evidence="2 3">
    <name type="scientific">Massilia niabensis</name>
    <dbReference type="NCBI Taxonomy" id="544910"/>
    <lineage>
        <taxon>Bacteria</taxon>
        <taxon>Pseudomonadati</taxon>
        <taxon>Pseudomonadota</taxon>
        <taxon>Betaproteobacteria</taxon>
        <taxon>Burkholderiales</taxon>
        <taxon>Oxalobacteraceae</taxon>
        <taxon>Telluria group</taxon>
        <taxon>Massilia</taxon>
    </lineage>
</organism>
<feature type="domain" description="Glycosyltransferase 2-like" evidence="1">
    <location>
        <begin position="12"/>
        <end position="127"/>
    </location>
</feature>
<protein>
    <submittedName>
        <fullName evidence="2">Glycosyltransferase family 2 protein</fullName>
    </submittedName>
</protein>
<dbReference type="SUPFAM" id="SSF53448">
    <property type="entry name" value="Nucleotide-diphospho-sugar transferases"/>
    <property type="match status" value="1"/>
</dbReference>
<dbReference type="EMBL" id="JBHSMU010000009">
    <property type="protein sequence ID" value="MFC5460158.1"/>
    <property type="molecule type" value="Genomic_DNA"/>
</dbReference>
<dbReference type="InterPro" id="IPR029044">
    <property type="entry name" value="Nucleotide-diphossugar_trans"/>
</dbReference>
<evidence type="ECO:0000259" key="1">
    <source>
        <dbReference type="Pfam" id="PF00535"/>
    </source>
</evidence>
<dbReference type="InterPro" id="IPR001173">
    <property type="entry name" value="Glyco_trans_2-like"/>
</dbReference>
<gene>
    <name evidence="2" type="ORF">ACFPN5_10090</name>
</gene>
<name>A0ABW0L2Y5_9BURK</name>
<dbReference type="Pfam" id="PF00535">
    <property type="entry name" value="Glycos_transf_2"/>
    <property type="match status" value="1"/>
</dbReference>
<dbReference type="PANTHER" id="PTHR43685">
    <property type="entry name" value="GLYCOSYLTRANSFERASE"/>
    <property type="match status" value="1"/>
</dbReference>